<dbReference type="EMBL" id="BMFV01000028">
    <property type="protein sequence ID" value="GGH85787.1"/>
    <property type="molecule type" value="Genomic_DNA"/>
</dbReference>
<sequence length="125" mass="13626">MSKRVVQATSYGMITAFILILIVALIFATLFRFTALDEFSIGQLPLLIISFCALFIGGLISGAKLKEKGLMIGAITGLTYSLFIYLILFLGYDRHLGLDQYLTILVNVIVTGMGGILGVNLFGRK</sequence>
<keyword evidence="3" id="KW-1185">Reference proteome</keyword>
<proteinExistence type="predicted"/>
<feature type="transmembrane region" description="Helical" evidence="1">
    <location>
        <begin position="104"/>
        <end position="123"/>
    </location>
</feature>
<keyword evidence="1" id="KW-1133">Transmembrane helix</keyword>
<evidence type="ECO:0000313" key="3">
    <source>
        <dbReference type="Proteomes" id="UP000656813"/>
    </source>
</evidence>
<evidence type="ECO:0000256" key="1">
    <source>
        <dbReference type="SAM" id="Phobius"/>
    </source>
</evidence>
<feature type="transmembrane region" description="Helical" evidence="1">
    <location>
        <begin position="41"/>
        <end position="63"/>
    </location>
</feature>
<feature type="transmembrane region" description="Helical" evidence="1">
    <location>
        <begin position="12"/>
        <end position="35"/>
    </location>
</feature>
<gene>
    <name evidence="2" type="ORF">GCM10007096_31990</name>
</gene>
<dbReference type="Pfam" id="PF12670">
    <property type="entry name" value="DUF3792"/>
    <property type="match status" value="1"/>
</dbReference>
<keyword evidence="1" id="KW-0472">Membrane</keyword>
<dbReference type="Proteomes" id="UP000656813">
    <property type="component" value="Unassembled WGS sequence"/>
</dbReference>
<dbReference type="NCBIfam" id="TIGR04086">
    <property type="entry name" value="TIGR04086_membr"/>
    <property type="match status" value="1"/>
</dbReference>
<organism evidence="2 3">
    <name type="scientific">Pullulanibacillus pueri</name>
    <dbReference type="NCBI Taxonomy" id="1437324"/>
    <lineage>
        <taxon>Bacteria</taxon>
        <taxon>Bacillati</taxon>
        <taxon>Bacillota</taxon>
        <taxon>Bacilli</taxon>
        <taxon>Bacillales</taxon>
        <taxon>Sporolactobacillaceae</taxon>
        <taxon>Pullulanibacillus</taxon>
    </lineage>
</organism>
<accession>A0A8J3EMU2</accession>
<reference evidence="2" key="2">
    <citation type="submission" date="2020-09" db="EMBL/GenBank/DDBJ databases">
        <authorList>
            <person name="Sun Q."/>
            <person name="Zhou Y."/>
        </authorList>
    </citation>
    <scope>NUCLEOTIDE SEQUENCE</scope>
    <source>
        <strain evidence="2">CGMCC 1.12777</strain>
    </source>
</reference>
<dbReference type="AlphaFoldDB" id="A0A8J3EMU2"/>
<dbReference type="InterPro" id="IPR023804">
    <property type="entry name" value="DUF3792_TM"/>
</dbReference>
<reference evidence="2" key="1">
    <citation type="journal article" date="2014" name="Int. J. Syst. Evol. Microbiol.">
        <title>Complete genome sequence of Corynebacterium casei LMG S-19264T (=DSM 44701T), isolated from a smear-ripened cheese.</title>
        <authorList>
            <consortium name="US DOE Joint Genome Institute (JGI-PGF)"/>
            <person name="Walter F."/>
            <person name="Albersmeier A."/>
            <person name="Kalinowski J."/>
            <person name="Ruckert C."/>
        </authorList>
    </citation>
    <scope>NUCLEOTIDE SEQUENCE</scope>
    <source>
        <strain evidence="2">CGMCC 1.12777</strain>
    </source>
</reference>
<evidence type="ECO:0000313" key="2">
    <source>
        <dbReference type="EMBL" id="GGH85787.1"/>
    </source>
</evidence>
<comment type="caution">
    <text evidence="2">The sequence shown here is derived from an EMBL/GenBank/DDBJ whole genome shotgun (WGS) entry which is preliminary data.</text>
</comment>
<protein>
    <submittedName>
        <fullName evidence="2">Membrane protein</fullName>
    </submittedName>
</protein>
<name>A0A8J3EMU2_9BACL</name>
<keyword evidence="1" id="KW-0812">Transmembrane</keyword>
<feature type="transmembrane region" description="Helical" evidence="1">
    <location>
        <begin position="70"/>
        <end position="92"/>
    </location>
</feature>
<dbReference type="RefSeq" id="WP_188498387.1">
    <property type="nucleotide sequence ID" value="NZ_BMFV01000028.1"/>
</dbReference>